<accession>J9GMD3</accession>
<evidence type="ECO:0000313" key="1">
    <source>
        <dbReference type="EMBL" id="EJX00985.1"/>
    </source>
</evidence>
<protein>
    <submittedName>
        <fullName evidence="1">Uncharacterized protein</fullName>
    </submittedName>
</protein>
<comment type="caution">
    <text evidence="1">The sequence shown here is derived from an EMBL/GenBank/DDBJ whole genome shotgun (WGS) entry which is preliminary data.</text>
</comment>
<dbReference type="EMBL" id="AMCI01003141">
    <property type="protein sequence ID" value="EJX00985.1"/>
    <property type="molecule type" value="Genomic_DNA"/>
</dbReference>
<name>J9GMD3_9ZZZZ</name>
<reference evidence="1" key="1">
    <citation type="journal article" date="2012" name="PLoS ONE">
        <title>Gene sets for utilization of primary and secondary nutrition supplies in the distal gut of endangered iberian lynx.</title>
        <authorList>
            <person name="Alcaide M."/>
            <person name="Messina E."/>
            <person name="Richter M."/>
            <person name="Bargiela R."/>
            <person name="Peplies J."/>
            <person name="Huws S.A."/>
            <person name="Newbold C.J."/>
            <person name="Golyshin P.N."/>
            <person name="Simon M.A."/>
            <person name="Lopez G."/>
            <person name="Yakimov M.M."/>
            <person name="Ferrer M."/>
        </authorList>
    </citation>
    <scope>NUCLEOTIDE SEQUENCE</scope>
</reference>
<organism evidence="1">
    <name type="scientific">gut metagenome</name>
    <dbReference type="NCBI Taxonomy" id="749906"/>
    <lineage>
        <taxon>unclassified sequences</taxon>
        <taxon>metagenomes</taxon>
        <taxon>organismal metagenomes</taxon>
    </lineage>
</organism>
<sequence length="38" mass="4366">MDSFITRSLQRAKIQTLPLLAKQGFGQQGYEKCLETKH</sequence>
<proteinExistence type="predicted"/>
<dbReference type="AlphaFoldDB" id="J9GMD3"/>
<gene>
    <name evidence="1" type="ORF">EVA_10904</name>
</gene>